<name>A0AA36J2W6_9DINO</name>
<proteinExistence type="predicted"/>
<dbReference type="EMBL" id="CAUJNA010003292">
    <property type="protein sequence ID" value="CAJ1398142.1"/>
    <property type="molecule type" value="Genomic_DNA"/>
</dbReference>
<gene>
    <name evidence="1" type="ORF">EVOR1521_LOCUS22005</name>
</gene>
<dbReference type="AlphaFoldDB" id="A0AA36J2W6"/>
<evidence type="ECO:0000313" key="2">
    <source>
        <dbReference type="Proteomes" id="UP001178507"/>
    </source>
</evidence>
<protein>
    <submittedName>
        <fullName evidence="1">Uncharacterized protein</fullName>
    </submittedName>
</protein>
<sequence>MPRAALRPSEHLRFLGITARTSRTYKQALRRFFQYTRLFHNVLPNSFVALDEMLSEYINHVYQEGDHLSQAGWVLSAMKRFYPRARRQLPTAQQFYNNWKRQHVPSRAVPLTWLVVRAMAAAATRVGRMDMALCLFLGFVFFL</sequence>
<keyword evidence="2" id="KW-1185">Reference proteome</keyword>
<dbReference type="Proteomes" id="UP001178507">
    <property type="component" value="Unassembled WGS sequence"/>
</dbReference>
<evidence type="ECO:0000313" key="1">
    <source>
        <dbReference type="EMBL" id="CAJ1398142.1"/>
    </source>
</evidence>
<reference evidence="1" key="1">
    <citation type="submission" date="2023-08" db="EMBL/GenBank/DDBJ databases">
        <authorList>
            <person name="Chen Y."/>
            <person name="Shah S."/>
            <person name="Dougan E. K."/>
            <person name="Thang M."/>
            <person name="Chan C."/>
        </authorList>
    </citation>
    <scope>NUCLEOTIDE SEQUENCE</scope>
</reference>
<accession>A0AA36J2W6</accession>
<comment type="caution">
    <text evidence="1">The sequence shown here is derived from an EMBL/GenBank/DDBJ whole genome shotgun (WGS) entry which is preliminary data.</text>
</comment>
<organism evidence="1 2">
    <name type="scientific">Effrenium voratum</name>
    <dbReference type="NCBI Taxonomy" id="2562239"/>
    <lineage>
        <taxon>Eukaryota</taxon>
        <taxon>Sar</taxon>
        <taxon>Alveolata</taxon>
        <taxon>Dinophyceae</taxon>
        <taxon>Suessiales</taxon>
        <taxon>Symbiodiniaceae</taxon>
        <taxon>Effrenium</taxon>
    </lineage>
</organism>